<accession>A0A7S4SEG1</accession>
<dbReference type="InterPro" id="IPR030386">
    <property type="entry name" value="G_GB1_RHD3_dom"/>
</dbReference>
<keyword evidence="1" id="KW-0547">Nucleotide-binding</keyword>
<name>A0A7S4SEG1_9DINO</name>
<dbReference type="GO" id="GO:0003924">
    <property type="term" value="F:GTPase activity"/>
    <property type="evidence" value="ECO:0007669"/>
    <property type="project" value="InterPro"/>
</dbReference>
<keyword evidence="2" id="KW-0378">Hydrolase</keyword>
<dbReference type="Gene3D" id="1.20.1000.10">
    <property type="entry name" value="Guanylate-binding protein, C-terminal domain"/>
    <property type="match status" value="1"/>
</dbReference>
<dbReference type="Pfam" id="PF02841">
    <property type="entry name" value="GBP_C"/>
    <property type="match status" value="1"/>
</dbReference>
<dbReference type="CDD" id="cd01851">
    <property type="entry name" value="GBP"/>
    <property type="match status" value="1"/>
</dbReference>
<evidence type="ECO:0000256" key="4">
    <source>
        <dbReference type="PROSITE-ProRule" id="PRU01052"/>
    </source>
</evidence>
<dbReference type="AlphaFoldDB" id="A0A7S4SEG1"/>
<dbReference type="PANTHER" id="PTHR10751">
    <property type="entry name" value="GUANYLATE BINDING PROTEIN"/>
    <property type="match status" value="1"/>
</dbReference>
<protein>
    <recommendedName>
        <fullName evidence="5">GB1/RHD3-type G domain-containing protein</fullName>
    </recommendedName>
</protein>
<dbReference type="InterPro" id="IPR027417">
    <property type="entry name" value="P-loop_NTPase"/>
</dbReference>
<keyword evidence="3" id="KW-0342">GTP-binding</keyword>
<gene>
    <name evidence="6" type="ORF">AMON00008_LOCUS48982</name>
</gene>
<dbReference type="SUPFAM" id="SSF52540">
    <property type="entry name" value="P-loop containing nucleoside triphosphate hydrolases"/>
    <property type="match status" value="1"/>
</dbReference>
<evidence type="ECO:0000256" key="1">
    <source>
        <dbReference type="ARBA" id="ARBA00022741"/>
    </source>
</evidence>
<dbReference type="GO" id="GO:0005525">
    <property type="term" value="F:GTP binding"/>
    <property type="evidence" value="ECO:0007669"/>
    <property type="project" value="UniProtKB-KW"/>
</dbReference>
<dbReference type="SUPFAM" id="SSF48340">
    <property type="entry name" value="Interferon-induced guanylate-binding protein 1 (GBP1), C-terminal domain"/>
    <property type="match status" value="1"/>
</dbReference>
<dbReference type="InterPro" id="IPR036543">
    <property type="entry name" value="Guanylate-bd_C_sf"/>
</dbReference>
<feature type="domain" description="GB1/RHD3-type G" evidence="5">
    <location>
        <begin position="46"/>
        <end position="283"/>
    </location>
</feature>
<dbReference type="InterPro" id="IPR015894">
    <property type="entry name" value="Guanylate-bd_N"/>
</dbReference>
<dbReference type="Pfam" id="PF02263">
    <property type="entry name" value="GBP"/>
    <property type="match status" value="1"/>
</dbReference>
<dbReference type="EMBL" id="HBNR01069158">
    <property type="protein sequence ID" value="CAE4643001.1"/>
    <property type="molecule type" value="Transcribed_RNA"/>
</dbReference>
<evidence type="ECO:0000256" key="2">
    <source>
        <dbReference type="ARBA" id="ARBA00022801"/>
    </source>
</evidence>
<proteinExistence type="inferred from homology"/>
<organism evidence="6">
    <name type="scientific">Alexandrium monilatum</name>
    <dbReference type="NCBI Taxonomy" id="311494"/>
    <lineage>
        <taxon>Eukaryota</taxon>
        <taxon>Sar</taxon>
        <taxon>Alveolata</taxon>
        <taxon>Dinophyceae</taxon>
        <taxon>Gonyaulacales</taxon>
        <taxon>Pyrocystaceae</taxon>
        <taxon>Alexandrium</taxon>
    </lineage>
</organism>
<reference evidence="6" key="1">
    <citation type="submission" date="2021-01" db="EMBL/GenBank/DDBJ databases">
        <authorList>
            <person name="Corre E."/>
            <person name="Pelletier E."/>
            <person name="Niang G."/>
            <person name="Scheremetjew M."/>
            <person name="Finn R."/>
            <person name="Kale V."/>
            <person name="Holt S."/>
            <person name="Cochrane G."/>
            <person name="Meng A."/>
            <person name="Brown T."/>
            <person name="Cohen L."/>
        </authorList>
    </citation>
    <scope>NUCLEOTIDE SEQUENCE</scope>
    <source>
        <strain evidence="6">CCMP3105</strain>
    </source>
</reference>
<dbReference type="InterPro" id="IPR003191">
    <property type="entry name" value="Guanylate-bd/ATL_C"/>
</dbReference>
<evidence type="ECO:0000313" key="6">
    <source>
        <dbReference type="EMBL" id="CAE4643001.1"/>
    </source>
</evidence>
<evidence type="ECO:0000259" key="5">
    <source>
        <dbReference type="PROSITE" id="PS51715"/>
    </source>
</evidence>
<comment type="similarity">
    <text evidence="4">Belongs to the TRAFAC class dynamin-like GTPase superfamily. GB1/RHD3 GTPase family.</text>
</comment>
<dbReference type="PROSITE" id="PS51715">
    <property type="entry name" value="G_GB1_RHD3"/>
    <property type="match status" value="1"/>
</dbReference>
<evidence type="ECO:0000256" key="3">
    <source>
        <dbReference type="ARBA" id="ARBA00023134"/>
    </source>
</evidence>
<dbReference type="Gene3D" id="3.40.50.300">
    <property type="entry name" value="P-loop containing nucleotide triphosphate hydrolases"/>
    <property type="match status" value="1"/>
</dbReference>
<sequence>MASMETREARDSSAAYCSGPLQFIRIDAKGACHLEANAASLLCQIEGRLAVVGIAGLYRTGKSFLLNRLLGLQDGFEIGPSVNPCTKGLWIWGQPVQIEPDFHCIYIDTEGLGSTQRTASCDMQIFSLCILLSSYFIYNSMGAIDEQAVDDLHLVLNLARHLHQRSGQDGSAMTTVELAQFFPSFLWALRDFHLEPMDEMGAPLTEKGYLESALKPMPGQDDKNKLREAIKDLFHERTCVTLPRPCNNEADLRQIQKMPYESLRPQFRKKVESFVTSIYGSLKPKTLRGNHVSGAMFVALASEYCKSINSSGVPTIQSAWSSVIQHQLRLSLHDATKVYETTLEEKGLRCMPMKEEELKDIHKSAKADAMKVFLAPKFDANDPRFLEHREELALRIKQSHEHARMENRNSSQRLCEECARELYARQIAPKLEPPGAYERLEQLIQDWEIVQTHYNKTAAGPAQAEVLSRLLVKKMAESTQRVWMTLQERNNAQLHEVKQRLMKEEATSAERTRLLEEAERRWYAKQSDLHQQLELSRQSLDRCGVPPEATDGLVYMPEHERHCAVCTVA</sequence>